<proteinExistence type="predicted"/>
<feature type="transmembrane region" description="Helical" evidence="1">
    <location>
        <begin position="276"/>
        <end position="299"/>
    </location>
</feature>
<evidence type="ECO:0000256" key="1">
    <source>
        <dbReference type="SAM" id="Phobius"/>
    </source>
</evidence>
<name>A0A8S9UR30_PHYIN</name>
<evidence type="ECO:0000313" key="2">
    <source>
        <dbReference type="EMBL" id="KAF4141509.1"/>
    </source>
</evidence>
<dbReference type="CDD" id="cd12087">
    <property type="entry name" value="TM_EGFR-like"/>
    <property type="match status" value="1"/>
</dbReference>
<dbReference type="EMBL" id="JAACNO010001339">
    <property type="protein sequence ID" value="KAF4141509.1"/>
    <property type="molecule type" value="Genomic_DNA"/>
</dbReference>
<evidence type="ECO:0000313" key="3">
    <source>
        <dbReference type="Proteomes" id="UP000704712"/>
    </source>
</evidence>
<keyword evidence="1" id="KW-0812">Transmembrane</keyword>
<evidence type="ECO:0008006" key="4">
    <source>
        <dbReference type="Google" id="ProtNLM"/>
    </source>
</evidence>
<accession>A0A8S9UR30</accession>
<organism evidence="2 3">
    <name type="scientific">Phytophthora infestans</name>
    <name type="common">Potato late blight agent</name>
    <name type="synonym">Botrytis infestans</name>
    <dbReference type="NCBI Taxonomy" id="4787"/>
    <lineage>
        <taxon>Eukaryota</taxon>
        <taxon>Sar</taxon>
        <taxon>Stramenopiles</taxon>
        <taxon>Oomycota</taxon>
        <taxon>Peronosporomycetes</taxon>
        <taxon>Peronosporales</taxon>
        <taxon>Peronosporaceae</taxon>
        <taxon>Phytophthora</taxon>
    </lineage>
</organism>
<dbReference type="Proteomes" id="UP000704712">
    <property type="component" value="Unassembled WGS sequence"/>
</dbReference>
<comment type="caution">
    <text evidence="2">The sequence shown here is derived from an EMBL/GenBank/DDBJ whole genome shotgun (WGS) entry which is preliminary data.</text>
</comment>
<gene>
    <name evidence="2" type="ORF">GN958_ATG09307</name>
</gene>
<keyword evidence="1" id="KW-1133">Transmembrane helix</keyword>
<protein>
    <recommendedName>
        <fullName evidence="4">TKL protein kinase</fullName>
    </recommendedName>
</protein>
<dbReference type="AlphaFoldDB" id="A0A8S9UR30"/>
<keyword evidence="1" id="KW-0472">Membrane</keyword>
<reference evidence="2" key="1">
    <citation type="submission" date="2020-03" db="EMBL/GenBank/DDBJ databases">
        <title>Hybrid Assembly of Korean Phytophthora infestans isolates.</title>
        <authorList>
            <person name="Prokchorchik M."/>
            <person name="Lee Y."/>
            <person name="Seo J."/>
            <person name="Cho J.-H."/>
            <person name="Park Y.-E."/>
            <person name="Jang D.-C."/>
            <person name="Im J.-S."/>
            <person name="Choi J.-G."/>
            <person name="Park H.-J."/>
            <person name="Lee G.-B."/>
            <person name="Lee Y.-G."/>
            <person name="Hong S.-Y."/>
            <person name="Cho K."/>
            <person name="Sohn K.H."/>
        </authorList>
    </citation>
    <scope>NUCLEOTIDE SEQUENCE</scope>
    <source>
        <strain evidence="2">KR_2_A2</strain>
    </source>
</reference>
<sequence>MELRQLASSDSYANAELPSDSYGFAFDGTNSDLAKQLYFRAKKGDTVGKFDNFQVPETLQTRLDKLKLDWDKLPGIAQRALLWDSGFAISPSNQFVRIWTLNDYSMAELAVPKSEYEAVNCTVNSCTQPSGSISYSNFKCLGSDMLRAARCVVQDFDDATGIHAAMWVTGGNPAVVPTPRVNKHEWKDVHDNKSYIVFAVHTIDVKDEPGWDECATADRNSGYGSLVLPCHNIASIVPEIDREKQEATRSDWVSRWLVGDYSSIAGVSNEDGKSSVLLVAPIAAGVLVVIGLVGLFVFLKRRRQTKDDRECLHQSPIYSSND</sequence>